<keyword evidence="2" id="KW-0472">Membrane</keyword>
<reference evidence="3 4" key="1">
    <citation type="submission" date="2017-10" db="EMBL/GenBank/DDBJ databases">
        <title>Comparative genomics in systemic dimorphic fungi from Ajellomycetaceae.</title>
        <authorList>
            <person name="Munoz J.F."/>
            <person name="Mcewen J.G."/>
            <person name="Clay O.K."/>
            <person name="Cuomo C.A."/>
        </authorList>
    </citation>
    <scope>NUCLEOTIDE SEQUENCE [LARGE SCALE GENOMIC DNA]</scope>
    <source>
        <strain evidence="3 4">UAMH5409</strain>
    </source>
</reference>
<dbReference type="OrthoDB" id="5417811at2759"/>
<evidence type="ECO:0000313" key="3">
    <source>
        <dbReference type="EMBL" id="PGH02333.1"/>
    </source>
</evidence>
<accession>A0A2B7X0L4</accession>
<feature type="compositionally biased region" description="Polar residues" evidence="1">
    <location>
        <begin position="104"/>
        <end position="113"/>
    </location>
</feature>
<sequence length="382" mass="42729">MEPSTSLSEEQNNLGTARRIHHFRGLVGSFFTGNSSIGSQDASSSKTPEARIGLRLFYSERTEGRSQRRENVPGASRPRLFAGPFRESTAPSQSPMQPSPPSSNGIESGQPQGNHRENVNIPHHSRLPSRGERRQRRITAWTRPKHRDKPKPKRFCGGPGIRSKEARKKLVECALSAVVLIAIFVIYLALSLSSAVTGREFHVVLILILMILVIYFCHSFIRFFMIAWRPAPRYSPPAIPRRGGGLEYAQPSQPIPVILARDEEEATDMETGNRTTSNNAGVLAPPPPAYGLWRSSVKINPNLVHWQRRQETNPQQTSTENANNGNDTPNRPPSYISDDGVRYVVDLQPRPREMTMTGSSQSRLLEPDEANIHPAERPGRKW</sequence>
<name>A0A2B7X0L4_9EURO</name>
<keyword evidence="2" id="KW-1133">Transmembrane helix</keyword>
<protein>
    <submittedName>
        <fullName evidence="3">Uncharacterized protein</fullName>
    </submittedName>
</protein>
<keyword evidence="4" id="KW-1185">Reference proteome</keyword>
<dbReference type="Proteomes" id="UP000223968">
    <property type="component" value="Unassembled WGS sequence"/>
</dbReference>
<evidence type="ECO:0000256" key="2">
    <source>
        <dbReference type="SAM" id="Phobius"/>
    </source>
</evidence>
<proteinExistence type="predicted"/>
<keyword evidence="2" id="KW-0812">Transmembrane</keyword>
<feature type="compositionally biased region" description="Basic and acidic residues" evidence="1">
    <location>
        <begin position="370"/>
        <end position="382"/>
    </location>
</feature>
<feature type="compositionally biased region" description="Basic residues" evidence="1">
    <location>
        <begin position="123"/>
        <end position="154"/>
    </location>
</feature>
<organism evidence="3 4">
    <name type="scientific">Helicocarpus griseus UAMH5409</name>
    <dbReference type="NCBI Taxonomy" id="1447875"/>
    <lineage>
        <taxon>Eukaryota</taxon>
        <taxon>Fungi</taxon>
        <taxon>Dikarya</taxon>
        <taxon>Ascomycota</taxon>
        <taxon>Pezizomycotina</taxon>
        <taxon>Eurotiomycetes</taxon>
        <taxon>Eurotiomycetidae</taxon>
        <taxon>Onygenales</taxon>
        <taxon>Ajellomycetaceae</taxon>
        <taxon>Helicocarpus</taxon>
    </lineage>
</organism>
<evidence type="ECO:0000256" key="1">
    <source>
        <dbReference type="SAM" id="MobiDB-lite"/>
    </source>
</evidence>
<feature type="compositionally biased region" description="Polar residues" evidence="1">
    <location>
        <begin position="31"/>
        <end position="47"/>
    </location>
</feature>
<dbReference type="AlphaFoldDB" id="A0A2B7X0L4"/>
<evidence type="ECO:0000313" key="4">
    <source>
        <dbReference type="Proteomes" id="UP000223968"/>
    </source>
</evidence>
<feature type="region of interest" description="Disordered" evidence="1">
    <location>
        <begin position="310"/>
        <end position="382"/>
    </location>
</feature>
<comment type="caution">
    <text evidence="3">The sequence shown here is derived from an EMBL/GenBank/DDBJ whole genome shotgun (WGS) entry which is preliminary data.</text>
</comment>
<feature type="compositionally biased region" description="Basic and acidic residues" evidence="1">
    <location>
        <begin position="58"/>
        <end position="71"/>
    </location>
</feature>
<feature type="compositionally biased region" description="Polar residues" evidence="1">
    <location>
        <begin position="312"/>
        <end position="329"/>
    </location>
</feature>
<feature type="region of interest" description="Disordered" evidence="1">
    <location>
        <begin position="29"/>
        <end position="159"/>
    </location>
</feature>
<feature type="transmembrane region" description="Helical" evidence="2">
    <location>
        <begin position="170"/>
        <end position="190"/>
    </location>
</feature>
<gene>
    <name evidence="3" type="ORF">AJ79_07673</name>
</gene>
<feature type="transmembrane region" description="Helical" evidence="2">
    <location>
        <begin position="202"/>
        <end position="225"/>
    </location>
</feature>
<dbReference type="EMBL" id="PDNB01000160">
    <property type="protein sequence ID" value="PGH02333.1"/>
    <property type="molecule type" value="Genomic_DNA"/>
</dbReference>